<dbReference type="EMBL" id="JACGCI010000019">
    <property type="protein sequence ID" value="KAF6758312.1"/>
    <property type="molecule type" value="Genomic_DNA"/>
</dbReference>
<feature type="region of interest" description="Disordered" evidence="1">
    <location>
        <begin position="237"/>
        <end position="297"/>
    </location>
</feature>
<organism evidence="2 3">
    <name type="scientific">Ephemerocybe angulata</name>
    <dbReference type="NCBI Taxonomy" id="980116"/>
    <lineage>
        <taxon>Eukaryota</taxon>
        <taxon>Fungi</taxon>
        <taxon>Dikarya</taxon>
        <taxon>Basidiomycota</taxon>
        <taxon>Agaricomycotina</taxon>
        <taxon>Agaricomycetes</taxon>
        <taxon>Agaricomycetidae</taxon>
        <taxon>Agaricales</taxon>
        <taxon>Agaricineae</taxon>
        <taxon>Psathyrellaceae</taxon>
        <taxon>Ephemerocybe</taxon>
    </lineage>
</organism>
<sequence length="297" mass="33062">MHQPNNAPARRHCRLTFPVAWIPLAGTRFIPMSPTHTPNIELLGTCHRPVTSGGRALARSREFDALLFDQRPPTSRLIEANPPESLFPKDSLPRNSHVARGKDFCCVFVICFDILLVCNDRIVRCRQFHRACINYFQTKVPSPHRHPTHRIHFCRVFTIRGALTYFGHKAASWLSQIHAGDSIVIQAQSDLRTRTYSGRCSASRLQPPGAFSSLVEARKRGLASALISACTEGRSGYGTPVVRTEKRTRCRPSLRGAQTGAGDRNDSGRFPPTMNSDLGDVRGPKEGSTPKKQDVKQ</sequence>
<evidence type="ECO:0000313" key="3">
    <source>
        <dbReference type="Proteomes" id="UP000521943"/>
    </source>
</evidence>
<dbReference type="Proteomes" id="UP000521943">
    <property type="component" value="Unassembled WGS sequence"/>
</dbReference>
<feature type="compositionally biased region" description="Basic and acidic residues" evidence="1">
    <location>
        <begin position="279"/>
        <end position="297"/>
    </location>
</feature>
<comment type="caution">
    <text evidence="2">The sequence shown here is derived from an EMBL/GenBank/DDBJ whole genome shotgun (WGS) entry which is preliminary data.</text>
</comment>
<dbReference type="AlphaFoldDB" id="A0A8H6MBR5"/>
<protein>
    <submittedName>
        <fullName evidence="2">Uncharacterized protein</fullName>
    </submittedName>
</protein>
<accession>A0A8H6MBR5</accession>
<proteinExistence type="predicted"/>
<evidence type="ECO:0000256" key="1">
    <source>
        <dbReference type="SAM" id="MobiDB-lite"/>
    </source>
</evidence>
<evidence type="ECO:0000313" key="2">
    <source>
        <dbReference type="EMBL" id="KAF6758312.1"/>
    </source>
</evidence>
<name>A0A8H6MBR5_9AGAR</name>
<keyword evidence="3" id="KW-1185">Reference proteome</keyword>
<reference evidence="2 3" key="1">
    <citation type="submission" date="2020-07" db="EMBL/GenBank/DDBJ databases">
        <title>Comparative genomics of pyrophilous fungi reveals a link between fire events and developmental genes.</title>
        <authorList>
            <consortium name="DOE Joint Genome Institute"/>
            <person name="Steindorff A.S."/>
            <person name="Carver A."/>
            <person name="Calhoun S."/>
            <person name="Stillman K."/>
            <person name="Liu H."/>
            <person name="Lipzen A."/>
            <person name="Pangilinan J."/>
            <person name="Labutti K."/>
            <person name="Bruns T.D."/>
            <person name="Grigoriev I.V."/>
        </authorList>
    </citation>
    <scope>NUCLEOTIDE SEQUENCE [LARGE SCALE GENOMIC DNA]</scope>
    <source>
        <strain evidence="2 3">CBS 144469</strain>
    </source>
</reference>
<gene>
    <name evidence="2" type="ORF">DFP72DRAFT_1043849</name>
</gene>